<dbReference type="EMBL" id="CP001139">
    <property type="protein sequence ID" value="ACH65677.1"/>
    <property type="molecule type" value="Genomic_DNA"/>
</dbReference>
<evidence type="ECO:0000313" key="6">
    <source>
        <dbReference type="EMBL" id="ACH65677.1"/>
    </source>
</evidence>
<dbReference type="GO" id="GO:0003824">
    <property type="term" value="F:catalytic activity"/>
    <property type="evidence" value="ECO:0007669"/>
    <property type="project" value="InterPro"/>
</dbReference>
<evidence type="ECO:0000313" key="7">
    <source>
        <dbReference type="Proteomes" id="UP000001857"/>
    </source>
</evidence>
<accession>B5FD51</accession>
<sequence>MFTARISPSTISVITTYRCTAACEDCCFECSPKIDKALSFEEISEFIVKATHYYPSIKLVVFTGGECFILKEKLFFLITMCTELGLTTRCVTNAYWAKNLFRAHSYCQRLIKAGIGEINISTGLSHQEYVSHGTIINAIRALVESNIPVLVTVETDSSTSSCFDKLRSEAIVKDELNKKEPLLKVQVNSWVRFNKANEIRQINQTVDSLKYGCDNLFDAIVITPDKEISACCGITMSHIDEMHLGNINQVENYEKQQKDDFLKIWIKTEGAFQIMKHIGVSDEKLKGINHPCQACVILHKDQEVRKMLLDNYSSHVVRVFNKSKLHEMKGVEI</sequence>
<dbReference type="GO" id="GO:0051536">
    <property type="term" value="F:iron-sulfur cluster binding"/>
    <property type="evidence" value="ECO:0007669"/>
    <property type="project" value="UniProtKB-KW"/>
</dbReference>
<evidence type="ECO:0000256" key="3">
    <source>
        <dbReference type="ARBA" id="ARBA00022723"/>
    </source>
</evidence>
<dbReference type="InterPro" id="IPR013785">
    <property type="entry name" value="Aldolase_TIM"/>
</dbReference>
<proteinExistence type="predicted"/>
<dbReference type="InterPro" id="IPR050377">
    <property type="entry name" value="Radical_SAM_PqqE_MftC-like"/>
</dbReference>
<evidence type="ECO:0000256" key="5">
    <source>
        <dbReference type="ARBA" id="ARBA00023014"/>
    </source>
</evidence>
<protein>
    <submittedName>
        <fullName evidence="6">Radical SAM domain protein</fullName>
    </submittedName>
</protein>
<dbReference type="PANTHER" id="PTHR11228:SF34">
    <property type="entry name" value="TUNGSTEN-CONTAINING ALDEHYDE FERREDOXIN OXIDOREDUCTASE COFACTOR MODIFYING PROTEIN"/>
    <property type="match status" value="1"/>
</dbReference>
<dbReference type="PANTHER" id="PTHR11228">
    <property type="entry name" value="RADICAL SAM DOMAIN PROTEIN"/>
    <property type="match status" value="1"/>
</dbReference>
<keyword evidence="2" id="KW-0949">S-adenosyl-L-methionine</keyword>
<reference evidence="7" key="1">
    <citation type="submission" date="2008-08" db="EMBL/GenBank/DDBJ databases">
        <title>Complete sequence of Vibrio fischeri strain MJ11.</title>
        <authorList>
            <person name="Mandel M.J."/>
            <person name="Stabb E.V."/>
            <person name="Ruby E.G."/>
            <person name="Ferriera S."/>
            <person name="Johnson J."/>
            <person name="Kravitz S."/>
            <person name="Beeson K."/>
            <person name="Sutton G."/>
            <person name="Rogers Y.-H."/>
            <person name="Friedman R."/>
            <person name="Frazier M."/>
            <person name="Venter J.C."/>
        </authorList>
    </citation>
    <scope>NUCLEOTIDE SEQUENCE [LARGE SCALE GENOMIC DNA]</scope>
    <source>
        <strain evidence="7">MJ11</strain>
    </source>
</reference>
<dbReference type="GO" id="GO:0046872">
    <property type="term" value="F:metal ion binding"/>
    <property type="evidence" value="ECO:0007669"/>
    <property type="project" value="UniProtKB-KW"/>
</dbReference>
<organism evidence="6 7">
    <name type="scientific">Aliivibrio fischeri (strain MJ11)</name>
    <name type="common">Vibrio fischeri</name>
    <dbReference type="NCBI Taxonomy" id="388396"/>
    <lineage>
        <taxon>Bacteria</taxon>
        <taxon>Pseudomonadati</taxon>
        <taxon>Pseudomonadota</taxon>
        <taxon>Gammaproteobacteria</taxon>
        <taxon>Vibrionales</taxon>
        <taxon>Vibrionaceae</taxon>
        <taxon>Aliivibrio</taxon>
    </lineage>
</organism>
<dbReference type="KEGG" id="vfm:VFMJ11_1048"/>
<dbReference type="AlphaFoldDB" id="B5FD51"/>
<reference evidence="6 7" key="2">
    <citation type="journal article" date="2009" name="Nature">
        <title>A single regulatory gene is sufficient to alter bacterial host range.</title>
        <authorList>
            <person name="Mandel M.J."/>
            <person name="Wollenberg M.S."/>
            <person name="Stabb E.V."/>
            <person name="Visick K.L."/>
            <person name="Ruby E.G."/>
        </authorList>
    </citation>
    <scope>NUCLEOTIDE SEQUENCE [LARGE SCALE GENOMIC DNA]</scope>
    <source>
        <strain evidence="6 7">MJ11</strain>
    </source>
</reference>
<dbReference type="Gene3D" id="3.20.20.70">
    <property type="entry name" value="Aldolase class I"/>
    <property type="match status" value="1"/>
</dbReference>
<dbReference type="InterPro" id="IPR007197">
    <property type="entry name" value="rSAM"/>
</dbReference>
<dbReference type="InterPro" id="IPR058240">
    <property type="entry name" value="rSAM_sf"/>
</dbReference>
<keyword evidence="5" id="KW-0411">Iron-sulfur</keyword>
<dbReference type="HOGENOM" id="CLU_067258_0_0_6"/>
<dbReference type="SUPFAM" id="SSF102114">
    <property type="entry name" value="Radical SAM enzymes"/>
    <property type="match status" value="1"/>
</dbReference>
<dbReference type="Proteomes" id="UP000001857">
    <property type="component" value="Chromosome I"/>
</dbReference>
<comment type="cofactor">
    <cofactor evidence="1">
        <name>[4Fe-4S] cluster</name>
        <dbReference type="ChEBI" id="CHEBI:49883"/>
    </cofactor>
</comment>
<dbReference type="SFLD" id="SFLDS00029">
    <property type="entry name" value="Radical_SAM"/>
    <property type="match status" value="1"/>
</dbReference>
<evidence type="ECO:0000256" key="4">
    <source>
        <dbReference type="ARBA" id="ARBA00023004"/>
    </source>
</evidence>
<dbReference type="RefSeq" id="WP_012533212.1">
    <property type="nucleotide sequence ID" value="NC_011184.1"/>
</dbReference>
<gene>
    <name evidence="6" type="ordered locus">VFMJ11_1048</name>
</gene>
<keyword evidence="3" id="KW-0479">Metal-binding</keyword>
<evidence type="ECO:0000256" key="2">
    <source>
        <dbReference type="ARBA" id="ARBA00022691"/>
    </source>
</evidence>
<keyword evidence="4" id="KW-0408">Iron</keyword>
<evidence type="ECO:0000256" key="1">
    <source>
        <dbReference type="ARBA" id="ARBA00001966"/>
    </source>
</evidence>
<name>B5FD51_ALIFM</name>